<proteinExistence type="predicted"/>
<name>F2IC30_FLUTR</name>
<dbReference type="HOGENOM" id="CLU_796327_0_0_10"/>
<dbReference type="STRING" id="755732.Fluta_1261"/>
<reference evidence="3 4" key="1">
    <citation type="journal article" date="2011" name="Stand. Genomic Sci.">
        <title>Complete genome sequence of the gliding freshwater bacterium Fluviicola taffensis type strain (RW262).</title>
        <authorList>
            <person name="Woyke T."/>
            <person name="Chertkov O."/>
            <person name="Lapidus A."/>
            <person name="Nolan M."/>
            <person name="Lucas S."/>
            <person name="Del Rio T.G."/>
            <person name="Tice H."/>
            <person name="Cheng J.F."/>
            <person name="Tapia R."/>
            <person name="Han C."/>
            <person name="Goodwin L."/>
            <person name="Pitluck S."/>
            <person name="Liolios K."/>
            <person name="Pagani I."/>
            <person name="Ivanova N."/>
            <person name="Huntemann M."/>
            <person name="Mavromatis K."/>
            <person name="Mikhailova N."/>
            <person name="Pati A."/>
            <person name="Chen A."/>
            <person name="Palaniappan K."/>
            <person name="Land M."/>
            <person name="Hauser L."/>
            <person name="Brambilla E.M."/>
            <person name="Rohde M."/>
            <person name="Mwirichia R."/>
            <person name="Sikorski J."/>
            <person name="Tindall B.J."/>
            <person name="Goker M."/>
            <person name="Bristow J."/>
            <person name="Eisen J.A."/>
            <person name="Markowitz V."/>
            <person name="Hugenholtz P."/>
            <person name="Klenk H.P."/>
            <person name="Kyrpides N.C."/>
        </authorList>
    </citation>
    <scope>NUCLEOTIDE SEQUENCE [LARGE SCALE GENOMIC DNA]</scope>
    <source>
        <strain evidence="4">DSM 16823 / RW262 / RW262</strain>
    </source>
</reference>
<evidence type="ECO:0000313" key="3">
    <source>
        <dbReference type="EMBL" id="AEA43256.1"/>
    </source>
</evidence>
<feature type="compositionally biased region" description="Basic and acidic residues" evidence="1">
    <location>
        <begin position="220"/>
        <end position="245"/>
    </location>
</feature>
<feature type="compositionally biased region" description="Polar residues" evidence="1">
    <location>
        <begin position="286"/>
        <end position="298"/>
    </location>
</feature>
<dbReference type="OrthoDB" id="663559at2"/>
<accession>F2IC30</accession>
<reference evidence="4" key="2">
    <citation type="submission" date="2011-02" db="EMBL/GenBank/DDBJ databases">
        <title>The complete genome of Fluviicola taffensis DSM 16823.</title>
        <authorList>
            <consortium name="US DOE Joint Genome Institute (JGI-PGF)"/>
            <person name="Lucas S."/>
            <person name="Copeland A."/>
            <person name="Lapidus A."/>
            <person name="Bruce D."/>
            <person name="Goodwin L."/>
            <person name="Pitluck S."/>
            <person name="Kyrpides N."/>
            <person name="Mavromatis K."/>
            <person name="Ivanova N."/>
            <person name="Mikhailova N."/>
            <person name="Pagani I."/>
            <person name="Chertkov O."/>
            <person name="Detter J.C."/>
            <person name="Han C."/>
            <person name="Tapia R."/>
            <person name="Land M."/>
            <person name="Hauser L."/>
            <person name="Markowitz V."/>
            <person name="Cheng J.-F."/>
            <person name="Hugenholtz P."/>
            <person name="Woyke T."/>
            <person name="Wu D."/>
            <person name="Tindall B."/>
            <person name="Pomrenke H.G."/>
            <person name="Brambilla E."/>
            <person name="Klenk H.-P."/>
            <person name="Eisen J.A."/>
        </authorList>
    </citation>
    <scope>NUCLEOTIDE SEQUENCE [LARGE SCALE GENOMIC DNA]</scope>
    <source>
        <strain evidence="4">DSM 16823 / RW262 / RW262</strain>
    </source>
</reference>
<feature type="region of interest" description="Disordered" evidence="1">
    <location>
        <begin position="192"/>
        <end position="298"/>
    </location>
</feature>
<protein>
    <submittedName>
        <fullName evidence="3">Uncharacterized protein</fullName>
    </submittedName>
</protein>
<keyword evidence="4" id="KW-1185">Reference proteome</keyword>
<dbReference type="KEGG" id="fte:Fluta_1261"/>
<organism evidence="3 4">
    <name type="scientific">Fluviicola taffensis (strain DSM 16823 / NCIMB 13979 / RW262)</name>
    <dbReference type="NCBI Taxonomy" id="755732"/>
    <lineage>
        <taxon>Bacteria</taxon>
        <taxon>Pseudomonadati</taxon>
        <taxon>Bacteroidota</taxon>
        <taxon>Flavobacteriia</taxon>
        <taxon>Flavobacteriales</taxon>
        <taxon>Crocinitomicaceae</taxon>
        <taxon>Fluviicola</taxon>
    </lineage>
</organism>
<dbReference type="eggNOG" id="ENOG50308D7">
    <property type="taxonomic scope" value="Bacteria"/>
</dbReference>
<keyword evidence="2" id="KW-1133">Transmembrane helix</keyword>
<evidence type="ECO:0000313" key="4">
    <source>
        <dbReference type="Proteomes" id="UP000007463"/>
    </source>
</evidence>
<keyword evidence="2" id="KW-0812">Transmembrane</keyword>
<feature type="transmembrane region" description="Helical" evidence="2">
    <location>
        <begin position="139"/>
        <end position="159"/>
    </location>
</feature>
<dbReference type="Proteomes" id="UP000007463">
    <property type="component" value="Chromosome"/>
</dbReference>
<dbReference type="AlphaFoldDB" id="F2IC30"/>
<dbReference type="EMBL" id="CP002542">
    <property type="protein sequence ID" value="AEA43256.1"/>
    <property type="molecule type" value="Genomic_DNA"/>
</dbReference>
<keyword evidence="2" id="KW-0472">Membrane</keyword>
<evidence type="ECO:0000256" key="1">
    <source>
        <dbReference type="SAM" id="MobiDB-lite"/>
    </source>
</evidence>
<sequence length="348" mass="39380">MKKLIHTDNYESFYLDYLEGTLSEAERIAFEEFLAAHPELQVDEELLILDDAPELLGALEKEMLKKEEDRFVTSENLDYFAIGKMESILSNSEEKQLDSYLVQNPNAQKVIRDFEETRLEAITVSYSDKESLKQKEMVFIPWKIIAGITGVAALLLLFFQIQTGTGNSTTNRVAQKQPVIKNPKTEVKKSVEIVPSTKPMEEQNSFVAQKDKNNLAPNLDQRRNTTQEENKNEERNLPIEPEVDKNLIGNNKPQPHHPTILPEVKDNKQPVSPTLNEEVKKAPSNDLASNAGHSSNMKNPIPLITNALSENTKTPVDFKTGKATETEKGGFFIKIGKFEIMHKSSKRK</sequence>
<evidence type="ECO:0000256" key="2">
    <source>
        <dbReference type="SAM" id="Phobius"/>
    </source>
</evidence>
<gene>
    <name evidence="3" type="ordered locus">Fluta_1261</name>
</gene>
<dbReference type="RefSeq" id="WP_013686028.1">
    <property type="nucleotide sequence ID" value="NC_015321.1"/>
</dbReference>